<comment type="caution">
    <text evidence="1">The sequence shown here is derived from an EMBL/GenBank/DDBJ whole genome shotgun (WGS) entry which is preliminary data.</text>
</comment>
<dbReference type="KEGG" id="cthd:CDO33_07535"/>
<sequence>MRQSGKVTWIKSLSLKIIAELHNLCYCIGMGFQKSIQFLPDGLQHKTWRNSRKIIKIKFCYFPGGYTQ</sequence>
<keyword evidence="2" id="KW-1185">Reference proteome</keyword>
<gene>
    <name evidence="1" type="ORF">CDQ84_05035</name>
</gene>
<name>A0A2K2FPA3_9CLOT</name>
<dbReference type="AlphaFoldDB" id="A0A2K2FPA3"/>
<evidence type="ECO:0000313" key="2">
    <source>
        <dbReference type="Proteomes" id="UP000236151"/>
    </source>
</evidence>
<dbReference type="EMBL" id="NIOJ01000008">
    <property type="protein sequence ID" value="PNU00610.1"/>
    <property type="molecule type" value="Genomic_DNA"/>
</dbReference>
<protein>
    <submittedName>
        <fullName evidence="1">Uncharacterized protein</fullName>
    </submittedName>
</protein>
<dbReference type="Proteomes" id="UP000236151">
    <property type="component" value="Unassembled WGS sequence"/>
</dbReference>
<organism evidence="1 2">
    <name type="scientific">Clostridium thermosuccinogenes</name>
    <dbReference type="NCBI Taxonomy" id="84032"/>
    <lineage>
        <taxon>Bacteria</taxon>
        <taxon>Bacillati</taxon>
        <taxon>Bacillota</taxon>
        <taxon>Clostridia</taxon>
        <taxon>Eubacteriales</taxon>
        <taxon>Clostridiaceae</taxon>
        <taxon>Clostridium</taxon>
    </lineage>
</organism>
<proteinExistence type="predicted"/>
<evidence type="ECO:0000313" key="1">
    <source>
        <dbReference type="EMBL" id="PNU00610.1"/>
    </source>
</evidence>
<reference evidence="1 2" key="1">
    <citation type="submission" date="2017-06" db="EMBL/GenBank/DDBJ databases">
        <title>Investigating the central metabolism of Clostridium thermosuccinogenes.</title>
        <authorList>
            <person name="Koendjbiharie J.G."/>
            <person name="van Kranenburg R."/>
        </authorList>
    </citation>
    <scope>NUCLEOTIDE SEQUENCE [LARGE SCALE GENOMIC DNA]</scope>
    <source>
        <strain evidence="1 2">DSM 5806</strain>
    </source>
</reference>
<accession>A0A2K2FPA3</accession>